<proteinExistence type="predicted"/>
<dbReference type="Proteomes" id="UP000240429">
    <property type="component" value="Unassembled WGS sequence"/>
</dbReference>
<dbReference type="InterPro" id="IPR008030">
    <property type="entry name" value="NmrA-like"/>
</dbReference>
<dbReference type="Gene3D" id="3.40.50.720">
    <property type="entry name" value="NAD(P)-binding Rossmann-like Domain"/>
    <property type="match status" value="1"/>
</dbReference>
<dbReference type="OrthoDB" id="116343at2"/>
<dbReference type="Pfam" id="PF05368">
    <property type="entry name" value="NmrA"/>
    <property type="match status" value="1"/>
</dbReference>
<organism evidence="2 3">
    <name type="scientific">Streptomyces dioscori</name>
    <dbReference type="NCBI Taxonomy" id="2109333"/>
    <lineage>
        <taxon>Bacteria</taxon>
        <taxon>Bacillati</taxon>
        <taxon>Actinomycetota</taxon>
        <taxon>Actinomycetes</taxon>
        <taxon>Kitasatosporales</taxon>
        <taxon>Streptomycetaceae</taxon>
        <taxon>Streptomyces</taxon>
        <taxon>Streptomyces aurantiacus group</taxon>
    </lineage>
</organism>
<dbReference type="SUPFAM" id="SSF51735">
    <property type="entry name" value="NAD(P)-binding Rossmann-fold domains"/>
    <property type="match status" value="1"/>
</dbReference>
<dbReference type="InterPro" id="IPR036291">
    <property type="entry name" value="NAD(P)-bd_dom_sf"/>
</dbReference>
<evidence type="ECO:0000313" key="3">
    <source>
        <dbReference type="Proteomes" id="UP000240429"/>
    </source>
</evidence>
<dbReference type="RefSeq" id="WP_107022497.1">
    <property type="nucleotide sequence ID" value="NZ_KZ679071.1"/>
</dbReference>
<comment type="caution">
    <text evidence="2">The sequence shown here is derived from an EMBL/GenBank/DDBJ whole genome shotgun (WGS) entry which is preliminary data.</text>
</comment>
<dbReference type="EMBL" id="PYBJ01000047">
    <property type="protein sequence ID" value="PSM37180.1"/>
    <property type="molecule type" value="Genomic_DNA"/>
</dbReference>
<protein>
    <recommendedName>
        <fullName evidence="1">NmrA-like domain-containing protein</fullName>
    </recommendedName>
</protein>
<sequence length="287" mass="30934">MKVFVTAGTGVVGTALVSELRSRDVEVSVLTRSAEKAEALPEGVRGVVGDLLDHKLLLEEFAAADAVFLNLPVGEAETYQGLLAVDAARRSGVGHLVYVSTQDLENLFTPPHCGVKVAVEKALKASGVPYTILRRSELMQNDIGAKDMLLMGVYGIPLGEIGVSRVDVRDVAEAAAVVLTSPGHEGRTYTVTGPEPVTGQFVTDTWKRVLGVEIAYVGGDLESCSLILNQMMPQHLARDLWLMYEHYDHNGYVAAAEDIEAVTKLLGRPPRSFTEFAEETAQAWKAA</sequence>
<feature type="domain" description="NmrA-like" evidence="1">
    <location>
        <begin position="2"/>
        <end position="257"/>
    </location>
</feature>
<dbReference type="InterPro" id="IPR051604">
    <property type="entry name" value="Ergot_Alk_Oxidoreductase"/>
</dbReference>
<dbReference type="PANTHER" id="PTHR43162:SF1">
    <property type="entry name" value="PRESTALK A DIFFERENTIATION PROTEIN A"/>
    <property type="match status" value="1"/>
</dbReference>
<name>A0A2P8PT52_9ACTN</name>
<dbReference type="PANTHER" id="PTHR43162">
    <property type="match status" value="1"/>
</dbReference>
<dbReference type="AlphaFoldDB" id="A0A2P8PT52"/>
<keyword evidence="3" id="KW-1185">Reference proteome</keyword>
<accession>A0A2P8PT52</accession>
<gene>
    <name evidence="2" type="ORF">C6Y14_43660</name>
</gene>
<evidence type="ECO:0000259" key="1">
    <source>
        <dbReference type="Pfam" id="PF05368"/>
    </source>
</evidence>
<evidence type="ECO:0000313" key="2">
    <source>
        <dbReference type="EMBL" id="PSM37180.1"/>
    </source>
</evidence>
<reference evidence="2 3" key="1">
    <citation type="submission" date="2018-03" db="EMBL/GenBank/DDBJ databases">
        <title>Streptomyces dioscori sp. nov., a novel endophytic actinobacterium isolated from bulbil of Dioscorea bulbifera L.</title>
        <authorList>
            <person name="Zhikuan W."/>
        </authorList>
    </citation>
    <scope>NUCLEOTIDE SEQUENCE [LARGE SCALE GENOMIC DNA]</scope>
    <source>
        <strain evidence="2 3">A217</strain>
    </source>
</reference>